<evidence type="ECO:0000259" key="1">
    <source>
        <dbReference type="Pfam" id="PF00024"/>
    </source>
</evidence>
<protein>
    <recommendedName>
        <fullName evidence="1 2">Apple domain-containing protein</fullName>
    </recommendedName>
</protein>
<name>A0A9W9D4F5_9PLEO</name>
<accession>A0A9W9D4F5</accession>
<dbReference type="Proteomes" id="UP001140510">
    <property type="component" value="Unassembled WGS sequence"/>
</dbReference>
<evidence type="ECO:0000313" key="4">
    <source>
        <dbReference type="Proteomes" id="UP001140510"/>
    </source>
</evidence>
<comment type="caution">
    <text evidence="3">The sequence shown here is derived from an EMBL/GenBank/DDBJ whole genome shotgun (WGS) entry which is preliminary data.</text>
</comment>
<feature type="domain" description="Apple" evidence="2">
    <location>
        <begin position="159"/>
        <end position="203"/>
    </location>
</feature>
<dbReference type="OrthoDB" id="3778206at2759"/>
<sequence>MYMELITAALTATATTLVPRQVAGVACPASGQITCPGNNGCVSTAANGAVFQVKCTTNYDGQVIEVNQAASMTECMTACSLIAGCKGLNYKAKFCYLLGSSLGASQSVTAVQAATQTKSATKTSPTAGSSICTAGITCPGNDGCVYKTNNKDFYTRCNFDFYGGDMIGGSSKQASLKNCVDKCSTTTGCVAVSFAKDGTCYMKNQLKPAVYSGTVNGVYIK</sequence>
<organism evidence="3 4">
    <name type="scientific">Didymella pomorum</name>
    <dbReference type="NCBI Taxonomy" id="749634"/>
    <lineage>
        <taxon>Eukaryota</taxon>
        <taxon>Fungi</taxon>
        <taxon>Dikarya</taxon>
        <taxon>Ascomycota</taxon>
        <taxon>Pezizomycotina</taxon>
        <taxon>Dothideomycetes</taxon>
        <taxon>Pleosporomycetidae</taxon>
        <taxon>Pleosporales</taxon>
        <taxon>Pleosporineae</taxon>
        <taxon>Didymellaceae</taxon>
        <taxon>Didymella</taxon>
    </lineage>
</organism>
<keyword evidence="4" id="KW-1185">Reference proteome</keyword>
<gene>
    <name evidence="3" type="ORF">N0V91_008817</name>
</gene>
<feature type="domain" description="Apple" evidence="1">
    <location>
        <begin position="61"/>
        <end position="110"/>
    </location>
</feature>
<dbReference type="Gene3D" id="3.50.4.10">
    <property type="entry name" value="Hepatocyte Growth Factor"/>
    <property type="match status" value="2"/>
</dbReference>
<dbReference type="EMBL" id="JAPEVA010000092">
    <property type="protein sequence ID" value="KAJ4400252.1"/>
    <property type="molecule type" value="Genomic_DNA"/>
</dbReference>
<evidence type="ECO:0000259" key="2">
    <source>
        <dbReference type="Pfam" id="PF14295"/>
    </source>
</evidence>
<proteinExistence type="predicted"/>
<reference evidence="3" key="1">
    <citation type="submission" date="2022-10" db="EMBL/GenBank/DDBJ databases">
        <title>Tapping the CABI collections for fungal endophytes: first genome assemblies for Collariella, Neodidymelliopsis, Ascochyta clinopodiicola, Didymella pomorum, Didymosphaeria variabile, Neocosmospora piperis and Neocucurbitaria cava.</title>
        <authorList>
            <person name="Hill R."/>
        </authorList>
    </citation>
    <scope>NUCLEOTIDE SEQUENCE</scope>
    <source>
        <strain evidence="3">IMI 355091</strain>
    </source>
</reference>
<dbReference type="InterPro" id="IPR003609">
    <property type="entry name" value="Pan_app"/>
</dbReference>
<dbReference type="Pfam" id="PF00024">
    <property type="entry name" value="PAN_1"/>
    <property type="match status" value="1"/>
</dbReference>
<dbReference type="Pfam" id="PF14295">
    <property type="entry name" value="PAN_4"/>
    <property type="match status" value="1"/>
</dbReference>
<evidence type="ECO:0000313" key="3">
    <source>
        <dbReference type="EMBL" id="KAJ4400252.1"/>
    </source>
</evidence>
<dbReference type="AlphaFoldDB" id="A0A9W9D4F5"/>